<evidence type="ECO:0000313" key="1">
    <source>
        <dbReference type="EMBL" id="KAH8988925.1"/>
    </source>
</evidence>
<reference evidence="1" key="1">
    <citation type="submission" date="2022-01" db="EMBL/GenBank/DDBJ databases">
        <title>Comparative genomics reveals a dynamic genome evolution in the ectomycorrhizal milk-cap (Lactarius) mushrooms.</title>
        <authorList>
            <consortium name="DOE Joint Genome Institute"/>
            <person name="Lebreton A."/>
            <person name="Tang N."/>
            <person name="Kuo A."/>
            <person name="LaButti K."/>
            <person name="Drula E."/>
            <person name="Barry K."/>
            <person name="Clum A."/>
            <person name="Lipzen A."/>
            <person name="Mousain D."/>
            <person name="Ng V."/>
            <person name="Wang R."/>
            <person name="Wang X."/>
            <person name="Dai Y."/>
            <person name="Henrissat B."/>
            <person name="Grigoriev I.V."/>
            <person name="Guerin-Laguette A."/>
            <person name="Yu F."/>
            <person name="Martin F.M."/>
        </authorList>
    </citation>
    <scope>NUCLEOTIDE SEQUENCE</scope>
    <source>
        <strain evidence="1">QP</strain>
    </source>
</reference>
<dbReference type="AlphaFoldDB" id="A0AAD4LEU2"/>
<protein>
    <submittedName>
        <fullName evidence="1">Uncharacterized protein</fullName>
    </submittedName>
</protein>
<keyword evidence="2" id="KW-1185">Reference proteome</keyword>
<comment type="caution">
    <text evidence="1">The sequence shown here is derived from an EMBL/GenBank/DDBJ whole genome shotgun (WGS) entry which is preliminary data.</text>
</comment>
<name>A0AAD4LEU2_9AGAM</name>
<proteinExistence type="predicted"/>
<dbReference type="Proteomes" id="UP001201163">
    <property type="component" value="Unassembled WGS sequence"/>
</dbReference>
<sequence>MFWSGTSANVDLLMPDRYMDLRFNVSDMSPLPSTQQPGELVNYLDGLQKLCDVTQPVPPLVVSHDDHEYVLATNASVRQSAESLSSVPSKDITVTSESMLDLENGYSTAVCTVRSFYLDRVPDPDRPPPLVEGLVR</sequence>
<dbReference type="EMBL" id="JAKELL010000040">
    <property type="protein sequence ID" value="KAH8988925.1"/>
    <property type="molecule type" value="Genomic_DNA"/>
</dbReference>
<gene>
    <name evidence="1" type="ORF">EDB92DRAFT_1800007</name>
</gene>
<accession>A0AAD4LEU2</accession>
<organism evidence="1 2">
    <name type="scientific">Lactarius akahatsu</name>
    <dbReference type="NCBI Taxonomy" id="416441"/>
    <lineage>
        <taxon>Eukaryota</taxon>
        <taxon>Fungi</taxon>
        <taxon>Dikarya</taxon>
        <taxon>Basidiomycota</taxon>
        <taxon>Agaricomycotina</taxon>
        <taxon>Agaricomycetes</taxon>
        <taxon>Russulales</taxon>
        <taxon>Russulaceae</taxon>
        <taxon>Lactarius</taxon>
    </lineage>
</organism>
<evidence type="ECO:0000313" key="2">
    <source>
        <dbReference type="Proteomes" id="UP001201163"/>
    </source>
</evidence>